<evidence type="ECO:0000256" key="4">
    <source>
        <dbReference type="ARBA" id="ARBA00022475"/>
    </source>
</evidence>
<evidence type="ECO:0000256" key="5">
    <source>
        <dbReference type="ARBA" id="ARBA00022692"/>
    </source>
</evidence>
<dbReference type="InterPro" id="IPR002126">
    <property type="entry name" value="Cadherin-like_dom"/>
</dbReference>
<keyword evidence="8 18" id="KW-0106">Calcium</keyword>
<reference evidence="23" key="2">
    <citation type="submission" date="2025-08" db="UniProtKB">
        <authorList>
            <consortium name="Ensembl"/>
        </authorList>
    </citation>
    <scope>IDENTIFICATION</scope>
</reference>
<evidence type="ECO:0000256" key="13">
    <source>
        <dbReference type="ARBA" id="ARBA00023180"/>
    </source>
</evidence>
<keyword evidence="12 20" id="KW-0472">Membrane</keyword>
<keyword evidence="9" id="KW-0130">Cell adhesion</keyword>
<dbReference type="CDD" id="cd11304">
    <property type="entry name" value="Cadherin_repeat"/>
    <property type="match status" value="2"/>
</dbReference>
<dbReference type="FunFam" id="2.60.40.60:FF:000085">
    <property type="entry name" value="Calsyntenin 1"/>
    <property type="match status" value="1"/>
</dbReference>
<evidence type="ECO:0000256" key="9">
    <source>
        <dbReference type="ARBA" id="ARBA00022889"/>
    </source>
</evidence>
<dbReference type="InterPro" id="IPR013320">
    <property type="entry name" value="ConA-like_dom_sf"/>
</dbReference>
<organism evidence="23 24">
    <name type="scientific">Gopherus evgoodei</name>
    <name type="common">Goodes thornscrub tortoise</name>
    <dbReference type="NCBI Taxonomy" id="1825980"/>
    <lineage>
        <taxon>Eukaryota</taxon>
        <taxon>Metazoa</taxon>
        <taxon>Chordata</taxon>
        <taxon>Craniata</taxon>
        <taxon>Vertebrata</taxon>
        <taxon>Euteleostomi</taxon>
        <taxon>Archelosauria</taxon>
        <taxon>Testudinata</taxon>
        <taxon>Testudines</taxon>
        <taxon>Cryptodira</taxon>
        <taxon>Durocryptodira</taxon>
        <taxon>Testudinoidea</taxon>
        <taxon>Testudinidae</taxon>
        <taxon>Gopherus</taxon>
    </lineage>
</organism>
<reference evidence="23" key="1">
    <citation type="submission" date="2019-06" db="EMBL/GenBank/DDBJ databases">
        <title>G10K-VGP Goodes thornscrub tortoise genome, primary haplotype.</title>
        <authorList>
            <person name="Murphy B."/>
            <person name="Edwards T."/>
            <person name="Rhie A."/>
            <person name="Koren S."/>
            <person name="Phillippy A."/>
            <person name="Fedrigo O."/>
            <person name="Haase B."/>
            <person name="Mountcastle J."/>
            <person name="Lewin H."/>
            <person name="Damas J."/>
            <person name="Howe K."/>
            <person name="Formenti G."/>
            <person name="Myers G."/>
            <person name="Durbin R."/>
            <person name="Jarvis E.D."/>
        </authorList>
    </citation>
    <scope>NUCLEOTIDE SEQUENCE [LARGE SCALE GENOMIC DNA]</scope>
</reference>
<proteinExistence type="inferred from homology"/>
<dbReference type="InterPro" id="IPR015919">
    <property type="entry name" value="Cadherin-like_sf"/>
</dbReference>
<evidence type="ECO:0000256" key="7">
    <source>
        <dbReference type="ARBA" id="ARBA00022737"/>
    </source>
</evidence>
<dbReference type="SUPFAM" id="SSF49899">
    <property type="entry name" value="Concanavalin A-like lectins/glucanases"/>
    <property type="match status" value="1"/>
</dbReference>
<dbReference type="AlphaFoldDB" id="A0A8C4YIB2"/>
<keyword evidence="4" id="KW-1003">Cell membrane</keyword>
<dbReference type="GO" id="GO:0098978">
    <property type="term" value="C:glutamatergic synapse"/>
    <property type="evidence" value="ECO:0007669"/>
    <property type="project" value="Ensembl"/>
</dbReference>
<dbReference type="GO" id="GO:0009986">
    <property type="term" value="C:cell surface"/>
    <property type="evidence" value="ECO:0007669"/>
    <property type="project" value="Ensembl"/>
</dbReference>
<dbReference type="GO" id="GO:0030425">
    <property type="term" value="C:dendrite"/>
    <property type="evidence" value="ECO:0007669"/>
    <property type="project" value="UniProtKB-SubCell"/>
</dbReference>
<feature type="domain" description="Cadherin" evidence="22">
    <location>
        <begin position="44"/>
        <end position="121"/>
    </location>
</feature>
<dbReference type="GO" id="GO:0007156">
    <property type="term" value="P:homophilic cell adhesion via plasma membrane adhesion molecules"/>
    <property type="evidence" value="ECO:0007669"/>
    <property type="project" value="InterPro"/>
</dbReference>
<keyword evidence="6 21" id="KW-0732">Signal</keyword>
<protein>
    <submittedName>
        <fullName evidence="23">Calsyntenin 2</fullName>
    </submittedName>
</protein>
<keyword evidence="24" id="KW-1185">Reference proteome</keyword>
<dbReference type="PANTHER" id="PTHR14139">
    <property type="entry name" value="CALSYNTENIN"/>
    <property type="match status" value="1"/>
</dbReference>
<dbReference type="SMART" id="SM00112">
    <property type="entry name" value="CA"/>
    <property type="match status" value="2"/>
</dbReference>
<dbReference type="Pfam" id="PF19699">
    <property type="entry name" value="CLSTN_C"/>
    <property type="match status" value="1"/>
</dbReference>
<evidence type="ECO:0000256" key="21">
    <source>
        <dbReference type="SAM" id="SignalP"/>
    </source>
</evidence>
<evidence type="ECO:0000256" key="18">
    <source>
        <dbReference type="PROSITE-ProRule" id="PRU00043"/>
    </source>
</evidence>
<reference evidence="23" key="3">
    <citation type="submission" date="2025-09" db="UniProtKB">
        <authorList>
            <consortium name="Ensembl"/>
        </authorList>
    </citation>
    <scope>IDENTIFICATION</scope>
</reference>
<evidence type="ECO:0000256" key="17">
    <source>
        <dbReference type="ARBA" id="ARBA00035015"/>
    </source>
</evidence>
<dbReference type="GO" id="GO:0050806">
    <property type="term" value="P:positive regulation of synaptic transmission"/>
    <property type="evidence" value="ECO:0007669"/>
    <property type="project" value="Ensembl"/>
</dbReference>
<evidence type="ECO:0000256" key="1">
    <source>
        <dbReference type="ARBA" id="ARBA00004115"/>
    </source>
</evidence>
<feature type="compositionally biased region" description="Acidic residues" evidence="19">
    <location>
        <begin position="869"/>
        <end position="894"/>
    </location>
</feature>
<keyword evidence="15" id="KW-0966">Cell projection</keyword>
<keyword evidence="11" id="KW-0770">Synapse</keyword>
<keyword evidence="10 20" id="KW-1133">Transmembrane helix</keyword>
<comment type="similarity">
    <text evidence="17">Belongs to the calsyntenin family.</text>
</comment>
<dbReference type="Pfam" id="PF00028">
    <property type="entry name" value="Cadherin"/>
    <property type="match status" value="1"/>
</dbReference>
<evidence type="ECO:0000256" key="16">
    <source>
        <dbReference type="ARBA" id="ARBA00035006"/>
    </source>
</evidence>
<dbReference type="GO" id="GO:0098839">
    <property type="term" value="C:postsynaptic density membrane"/>
    <property type="evidence" value="ECO:0007669"/>
    <property type="project" value="Ensembl"/>
</dbReference>
<evidence type="ECO:0000256" key="11">
    <source>
        <dbReference type="ARBA" id="ARBA00023018"/>
    </source>
</evidence>
<evidence type="ECO:0000256" key="19">
    <source>
        <dbReference type="SAM" id="MobiDB-lite"/>
    </source>
</evidence>
<dbReference type="GO" id="GO:0005789">
    <property type="term" value="C:endoplasmic reticulum membrane"/>
    <property type="evidence" value="ECO:0007669"/>
    <property type="project" value="UniProtKB-SubCell"/>
</dbReference>
<dbReference type="GO" id="GO:0008306">
    <property type="term" value="P:associative learning"/>
    <property type="evidence" value="ECO:0007669"/>
    <property type="project" value="Ensembl"/>
</dbReference>
<dbReference type="GO" id="GO:0005509">
    <property type="term" value="F:calcium ion binding"/>
    <property type="evidence" value="ECO:0007669"/>
    <property type="project" value="UniProtKB-UniRule"/>
</dbReference>
<feature type="region of interest" description="Disordered" evidence="19">
    <location>
        <begin position="868"/>
        <end position="916"/>
    </location>
</feature>
<evidence type="ECO:0000256" key="14">
    <source>
        <dbReference type="ARBA" id="ARBA00023257"/>
    </source>
</evidence>
<keyword evidence="13" id="KW-0325">Glycoprotein</keyword>
<feature type="transmembrane region" description="Helical" evidence="20">
    <location>
        <begin position="798"/>
        <end position="819"/>
    </location>
</feature>
<evidence type="ECO:0000256" key="8">
    <source>
        <dbReference type="ARBA" id="ARBA00022837"/>
    </source>
</evidence>
<dbReference type="Proteomes" id="UP000694390">
    <property type="component" value="Chromosome 9"/>
</dbReference>
<dbReference type="SUPFAM" id="SSF49313">
    <property type="entry name" value="Cadherin-like"/>
    <property type="match status" value="2"/>
</dbReference>
<evidence type="ECO:0000256" key="3">
    <source>
        <dbReference type="ARBA" id="ARBA00004614"/>
    </source>
</evidence>
<keyword evidence="5 20" id="KW-0812">Transmembrane</keyword>
<dbReference type="PANTHER" id="PTHR14139:SF3">
    <property type="entry name" value="CALSYNTENIN-2"/>
    <property type="match status" value="1"/>
</dbReference>
<dbReference type="FunFam" id="2.60.120.200:FF:000029">
    <property type="entry name" value="Calsyntenin 2"/>
    <property type="match status" value="1"/>
</dbReference>
<keyword evidence="14" id="KW-0628">Postsynaptic cell membrane</keyword>
<feature type="chain" id="PRO_5034216037" evidence="21">
    <location>
        <begin position="19"/>
        <end position="916"/>
    </location>
</feature>
<evidence type="ECO:0000256" key="10">
    <source>
        <dbReference type="ARBA" id="ARBA00022989"/>
    </source>
</evidence>
<evidence type="ECO:0000256" key="6">
    <source>
        <dbReference type="ARBA" id="ARBA00022729"/>
    </source>
</evidence>
<sequence length="916" mass="103471">FFLLSVPLPLFVLVSCSANRSHHLSDTGCEIQMVASTSGEICAFKIHGQEMPFEAVVLNKTSGEGRLRAKSPIDCELQKEYTFIIQAYDCGAGPSGTNWKKSHKAVVHIQVKDVNEFAPTFKETSYKATVTEGKIYDSILQVEAIDEDCSPQYSQICNYEIVTTDVPFAIDRNGNIRNTEKLNYDKQHEYEIMVTAFDCGQKRATEDVLVRVDVKPVCKPGWQDWNKLIEYKPGSGSIPLFPSIHLETCDGPVSSIQTTIELQTNYIGKGCDRETYSEKSLQKLCGASSGAIDLLPTPSAATNWTAGLLIDNNDMIFKFDGKQGAKIPDGIVPKNLTDQFTITMWMKHGPSPGLRAEKETILCNSDKTEMNRHHYALYVHNCRLVFLLRKDFDQADTFRPAEFHWKLDQICDKEWHYYVVNVEFPVVTLYMDGTTYEPYLVTNDWPIHPSHIAMQLTVGACWQGNTIKEGTTETAQTKPLLSPPFAQYFHGSLASLTIRPGKIESQKVISCLQACKEGLDINSLESLGQGIKYHFNPSQSVLVMEGDDIENINQALQKVSYINSRQFPTTGIRLLKVSSKVQCFGEDVCINIPDIDAYVMVFQANEPKITISGMDHFARPATQFESERGVTLLPDIRIVSTVTKPVVLEEMVHNLDFCDILVIGVELDPRQECLELDRKELQGKHLDTTNSTAGYSISGVDTMRNYELVLRQVRYRNWHTFNIFDRKFRIKCSELNGRYTSNDFNLEVSNEKMHFHQNFPSAIDELHFFSNPSEQGLSVFGQYLESINSIHGSVVPSVATIVIIICVSILVFITAMGIYRIRTSHQHSSMENEGSKENEMDWDDSALTITVNPMEVCKKAGLPWHFQELEDTTSDESGESEEEEEEEEEEEIGNEGDKQNATRQQQLEWDDSTLPY</sequence>
<evidence type="ECO:0000256" key="12">
    <source>
        <dbReference type="ARBA" id="ARBA00023136"/>
    </source>
</evidence>
<dbReference type="Gene3D" id="2.60.40.60">
    <property type="entry name" value="Cadherins"/>
    <property type="match status" value="2"/>
</dbReference>
<keyword evidence="7" id="KW-0677">Repeat</keyword>
<comment type="subcellular location">
    <subcellularLocation>
        <location evidence="2">Cell projection</location>
        <location evidence="2">Dendrite</location>
    </subcellularLocation>
    <subcellularLocation>
        <location evidence="1">Endoplasmic reticulum membrane</location>
        <topology evidence="1">Single-pass type I membrane protein</topology>
    </subcellularLocation>
    <subcellularLocation>
        <location evidence="3">Golgi apparatus membrane</location>
        <topology evidence="3">Single-pass type I membrane protein</topology>
    </subcellularLocation>
    <subcellularLocation>
        <location evidence="16">Postsynaptic cell membrane</location>
        <topology evidence="16">Single-pass type I membrane protein</topology>
    </subcellularLocation>
</comment>
<evidence type="ECO:0000256" key="20">
    <source>
        <dbReference type="SAM" id="Phobius"/>
    </source>
</evidence>
<accession>A0A8C4YIB2</accession>
<dbReference type="Ensembl" id="ENSGEVT00005026919.1">
    <property type="protein sequence ID" value="ENSGEVP00005025611.1"/>
    <property type="gene ID" value="ENSGEVG00005018072.1"/>
</dbReference>
<evidence type="ECO:0000256" key="2">
    <source>
        <dbReference type="ARBA" id="ARBA00004279"/>
    </source>
</evidence>
<dbReference type="PRINTS" id="PR00205">
    <property type="entry name" value="CADHERIN"/>
</dbReference>
<dbReference type="OrthoDB" id="10012272at2759"/>
<name>A0A8C4YIB2_9SAUR</name>
<dbReference type="PROSITE" id="PS50268">
    <property type="entry name" value="CADHERIN_2"/>
    <property type="match status" value="2"/>
</dbReference>
<dbReference type="GeneTree" id="ENSGT00950000183086"/>
<dbReference type="FunFam" id="2.60.40.60:FF:000025">
    <property type="entry name" value="Calsyntenin 1"/>
    <property type="match status" value="1"/>
</dbReference>
<evidence type="ECO:0000313" key="23">
    <source>
        <dbReference type="Ensembl" id="ENSGEVP00005025611.1"/>
    </source>
</evidence>
<dbReference type="Gene3D" id="2.60.120.200">
    <property type="match status" value="1"/>
</dbReference>
<feature type="signal peptide" evidence="21">
    <location>
        <begin position="1"/>
        <end position="18"/>
    </location>
</feature>
<feature type="domain" description="Cadherin" evidence="22">
    <location>
        <begin position="122"/>
        <end position="241"/>
    </location>
</feature>
<dbReference type="GO" id="GO:1904862">
    <property type="term" value="P:inhibitory synapse assembly"/>
    <property type="evidence" value="ECO:0007669"/>
    <property type="project" value="Ensembl"/>
</dbReference>
<dbReference type="GO" id="GO:0000139">
    <property type="term" value="C:Golgi membrane"/>
    <property type="evidence" value="ECO:0007669"/>
    <property type="project" value="UniProtKB-SubCell"/>
</dbReference>
<gene>
    <name evidence="23" type="primary">CLSTN2</name>
</gene>
<evidence type="ECO:0000256" key="15">
    <source>
        <dbReference type="ARBA" id="ARBA00023273"/>
    </source>
</evidence>
<evidence type="ECO:0000313" key="24">
    <source>
        <dbReference type="Proteomes" id="UP000694390"/>
    </source>
</evidence>
<evidence type="ECO:0000259" key="22">
    <source>
        <dbReference type="PROSITE" id="PS50268"/>
    </source>
</evidence>
<dbReference type="GO" id="GO:0051965">
    <property type="term" value="P:positive regulation of synapse assembly"/>
    <property type="evidence" value="ECO:0007669"/>
    <property type="project" value="Ensembl"/>
</dbReference>
<dbReference type="InterPro" id="IPR045588">
    <property type="entry name" value="CLSTN_C"/>
</dbReference>